<protein>
    <recommendedName>
        <fullName evidence="4">Trehalase</fullName>
        <ecNumber evidence="4">3.2.1.28</ecNumber>
    </recommendedName>
    <alternativeName>
        <fullName evidence="4">Alpha-trehalose glucohydrolase</fullName>
    </alternativeName>
</protein>
<dbReference type="InterPro" id="IPR008928">
    <property type="entry name" value="6-hairpin_glycosidase_sf"/>
</dbReference>
<dbReference type="EC" id="3.2.1.28" evidence="4"/>
<dbReference type="InterPro" id="IPR012469">
    <property type="entry name" value="DUF1688"/>
</dbReference>
<dbReference type="Pfam" id="PF01204">
    <property type="entry name" value="Trehalase"/>
    <property type="match status" value="1"/>
</dbReference>
<dbReference type="PRINTS" id="PR00744">
    <property type="entry name" value="GLHYDRLASE37"/>
</dbReference>
<comment type="caution">
    <text evidence="5">The sequence shown here is derived from an EMBL/GenBank/DDBJ whole genome shotgun (WGS) entry which is preliminary data.</text>
</comment>
<evidence type="ECO:0000256" key="4">
    <source>
        <dbReference type="RuleBase" id="RU361180"/>
    </source>
</evidence>
<dbReference type="GO" id="GO:0005993">
    <property type="term" value="P:trehalose catabolic process"/>
    <property type="evidence" value="ECO:0007669"/>
    <property type="project" value="TreeGrafter"/>
</dbReference>
<dbReference type="Pfam" id="PF07958">
    <property type="entry name" value="DUF1688"/>
    <property type="match status" value="1"/>
</dbReference>
<keyword evidence="6" id="KW-1185">Reference proteome</keyword>
<dbReference type="InterPro" id="IPR012341">
    <property type="entry name" value="6hp_glycosidase-like_sf"/>
</dbReference>
<sequence>MPEQEQIKFLKSLQAIRERSRKVYEKAEKNELKHFNLDLSKLQDAVIAVISLMKRDYKNIDEIPPHGRWRHFDVGGRSRVQILMDQWKQNNITTQEITRRILDLFVVSVLLDAGAGNSWSYKEPDTGSSFNRSEGLAIASYDMFKAGLFSSQSSQPHQVDADRLVNISVDDVRKAFQVDDDNPLEGLEGRSKLLSRLGQALKNHPEFFEGKDGLPPRPGKLLDYLLSHPSTTTSQLVATVKIETLWSIVVDGLAEIWPPTRTSLNGVSLGDVWPCEVLRSPGSIADSTEHLVPFHKLSQWLTYSLIEPMIKISNITFEGVEHLTGLPEYRNGGLLTDLGILTLKPADAERGLNFYNDYVLKLGQKAVEVVPMFEVDDPVVIEWRAMTVIILDIIAEKIRKELGLTKEQLNLAQVLEAGTWKIYCQGELLHTIQLANLFEESKVFVDKPTIKPVDEVLKEFSALPANATKEQLTQFVISNFGLEGRELIYSPILSFPSNPSFLDDISSPILLEFARMIHTFWNELSREYDENSLPCKECGSSFIRIKKSFIIPGGRFRELYYWDSYFIIEGLLVSELFEIAKNVIENFLDLVERYGFVPNGSRIYYLNRSQPPLLIQMVKIYHKATNDTSFLERALPVLLKEYDYWRLKSVVTLTHSQSKKRYNLNHYTVKNSLPRPEVYLEDHIVVEQNSDNFNETQKKQLYADISTTAESGWDFSSRWARDPYIPPPSPTENNREMLRTLNTRSIIPVDLNSILYMNEITLSEFAKVLGNKYIEQVMESRAKQRREAIMLFMWDEEKKLFMDFNLTSGTRSEIFTLASYFPFWAESFPESFSTNELLGSFSHIKSLLEKYPGSPPTTLIQSGLQWDFPNAWPPLDYTIIKGLINLHTKQNKPTSHSEFMELAFDVSQRFVSSVYCTWKSSGVIFEKFNTLDINLPGGSGEYTVQTGFGWTNGVLLWIFSLFGDKLQAPICTH</sequence>
<dbReference type="PROSITE" id="PS00927">
    <property type="entry name" value="TREHALASE_1"/>
    <property type="match status" value="1"/>
</dbReference>
<dbReference type="PROSITE" id="PS00928">
    <property type="entry name" value="TREHALASE_2"/>
    <property type="match status" value="1"/>
</dbReference>
<evidence type="ECO:0000256" key="3">
    <source>
        <dbReference type="ARBA" id="ARBA00023295"/>
    </source>
</evidence>
<evidence type="ECO:0000256" key="1">
    <source>
        <dbReference type="ARBA" id="ARBA00005615"/>
    </source>
</evidence>
<dbReference type="InterPro" id="IPR018232">
    <property type="entry name" value="Glyco_hydro_37_CS"/>
</dbReference>
<evidence type="ECO:0000256" key="2">
    <source>
        <dbReference type="ARBA" id="ARBA00022801"/>
    </source>
</evidence>
<dbReference type="Gene3D" id="1.50.10.10">
    <property type="match status" value="1"/>
</dbReference>
<comment type="catalytic activity">
    <reaction evidence="4">
        <text>alpha,alpha-trehalose + H2O = alpha-D-glucose + beta-D-glucose</text>
        <dbReference type="Rhea" id="RHEA:32675"/>
        <dbReference type="ChEBI" id="CHEBI:15377"/>
        <dbReference type="ChEBI" id="CHEBI:15903"/>
        <dbReference type="ChEBI" id="CHEBI:16551"/>
        <dbReference type="ChEBI" id="CHEBI:17925"/>
        <dbReference type="EC" id="3.2.1.28"/>
    </reaction>
</comment>
<name>A0A9N9DD66_FUNMO</name>
<dbReference type="InterPro" id="IPR001661">
    <property type="entry name" value="Glyco_hydro_37"/>
</dbReference>
<dbReference type="PANTHER" id="PTHR23403">
    <property type="entry name" value="TREHALASE"/>
    <property type="match status" value="1"/>
</dbReference>
<dbReference type="EMBL" id="CAJVPP010003538">
    <property type="protein sequence ID" value="CAG8631941.1"/>
    <property type="molecule type" value="Genomic_DNA"/>
</dbReference>
<dbReference type="SUPFAM" id="SSF48208">
    <property type="entry name" value="Six-hairpin glycosidases"/>
    <property type="match status" value="1"/>
</dbReference>
<dbReference type="Proteomes" id="UP000789375">
    <property type="component" value="Unassembled WGS sequence"/>
</dbReference>
<comment type="similarity">
    <text evidence="1 4">Belongs to the glycosyl hydrolase 37 family.</text>
</comment>
<keyword evidence="3 4" id="KW-0326">Glycosidase</keyword>
<evidence type="ECO:0000313" key="5">
    <source>
        <dbReference type="EMBL" id="CAG8631941.1"/>
    </source>
</evidence>
<reference evidence="5" key="1">
    <citation type="submission" date="2021-06" db="EMBL/GenBank/DDBJ databases">
        <authorList>
            <person name="Kallberg Y."/>
            <person name="Tangrot J."/>
            <person name="Rosling A."/>
        </authorList>
    </citation>
    <scope>NUCLEOTIDE SEQUENCE</scope>
    <source>
        <strain evidence="5">87-6 pot B 2015</strain>
    </source>
</reference>
<accession>A0A9N9DD66</accession>
<keyword evidence="2 4" id="KW-0378">Hydrolase</keyword>
<dbReference type="GO" id="GO:0004555">
    <property type="term" value="F:alpha,alpha-trehalase activity"/>
    <property type="evidence" value="ECO:0007669"/>
    <property type="project" value="UniProtKB-EC"/>
</dbReference>
<organism evidence="5 6">
    <name type="scientific">Funneliformis mosseae</name>
    <name type="common">Endomycorrhizal fungus</name>
    <name type="synonym">Glomus mosseae</name>
    <dbReference type="NCBI Taxonomy" id="27381"/>
    <lineage>
        <taxon>Eukaryota</taxon>
        <taxon>Fungi</taxon>
        <taxon>Fungi incertae sedis</taxon>
        <taxon>Mucoromycota</taxon>
        <taxon>Glomeromycotina</taxon>
        <taxon>Glomeromycetes</taxon>
        <taxon>Glomerales</taxon>
        <taxon>Glomeraceae</taxon>
        <taxon>Funneliformis</taxon>
    </lineage>
</organism>
<proteinExistence type="inferred from homology"/>
<dbReference type="AlphaFoldDB" id="A0A9N9DD66"/>
<dbReference type="PANTHER" id="PTHR23403:SF1">
    <property type="entry name" value="TREHALASE"/>
    <property type="match status" value="1"/>
</dbReference>
<evidence type="ECO:0000313" key="6">
    <source>
        <dbReference type="Proteomes" id="UP000789375"/>
    </source>
</evidence>
<gene>
    <name evidence="5" type="ORF">FMOSSE_LOCUS10532</name>
</gene>